<gene>
    <name evidence="3" type="ORF">ATL51_3118</name>
</gene>
<dbReference type="AlphaFoldDB" id="A0AA44UQQ7"/>
<dbReference type="EMBL" id="PHUJ01000003">
    <property type="protein sequence ID" value="PKB31429.1"/>
    <property type="molecule type" value="Genomic_DNA"/>
</dbReference>
<dbReference type="Pfam" id="PF09995">
    <property type="entry name" value="MPAB_Lcp_cat"/>
    <property type="match status" value="1"/>
</dbReference>
<sequence length="309" mass="34186">MSSASGSPSAPAGSRWTIGGVERRRIARLDPATDHTEIARSSLQTLHGDRRLVLGLFTVAFMKQVAVPAMARILWRRGTGDIVRDTALRNDDTILFFGRFLDLGPDSPEGIAWIERMNEIHAHFPIRDDDALYTLSTLALDPADIATELGASPFTPVELEAHWRFWRAVAQRQRLRDIPGSREQMRAWARDYERREFAPSEAGRAVADALADDFAARVLPAPLRPHGREILGVLAPANLRETHGLPRPRPAVRAAVRAIGRAYLDGVVVRPVRLDRSLSRTFGRHRSAGTDGPAEVGYRRSGGRDDDTG</sequence>
<proteinExistence type="predicted"/>
<evidence type="ECO:0000313" key="4">
    <source>
        <dbReference type="Proteomes" id="UP000232453"/>
    </source>
</evidence>
<accession>A0AA44UQQ7</accession>
<dbReference type="PANTHER" id="PTHR36124">
    <property type="match status" value="1"/>
</dbReference>
<dbReference type="PANTHER" id="PTHR36124:SF1">
    <property type="entry name" value="ER-BOUND OXYGENASE MPAB_MPAB'_RUBBER OXYGENASE CATALYTIC DOMAIN-CONTAINING PROTEIN"/>
    <property type="match status" value="1"/>
</dbReference>
<dbReference type="InterPro" id="IPR018713">
    <property type="entry name" value="MPAB/Lcp_cat_dom"/>
</dbReference>
<dbReference type="GO" id="GO:0016491">
    <property type="term" value="F:oxidoreductase activity"/>
    <property type="evidence" value="ECO:0007669"/>
    <property type="project" value="InterPro"/>
</dbReference>
<evidence type="ECO:0000259" key="2">
    <source>
        <dbReference type="Pfam" id="PF09995"/>
    </source>
</evidence>
<dbReference type="RefSeq" id="WP_100878986.1">
    <property type="nucleotide sequence ID" value="NZ_JBICSI010000001.1"/>
</dbReference>
<name>A0AA44UQQ7_PSEA5</name>
<dbReference type="Proteomes" id="UP000232453">
    <property type="component" value="Unassembled WGS sequence"/>
</dbReference>
<evidence type="ECO:0000256" key="1">
    <source>
        <dbReference type="SAM" id="MobiDB-lite"/>
    </source>
</evidence>
<feature type="region of interest" description="Disordered" evidence="1">
    <location>
        <begin position="283"/>
        <end position="309"/>
    </location>
</feature>
<protein>
    <submittedName>
        <fullName evidence="3">Uncharacterized protein DUF2236</fullName>
    </submittedName>
</protein>
<dbReference type="InterPro" id="IPR046366">
    <property type="entry name" value="MPAB"/>
</dbReference>
<reference evidence="3 4" key="1">
    <citation type="submission" date="2017-11" db="EMBL/GenBank/DDBJ databases">
        <title>Sequencing the genomes of 1000 actinobacteria strains.</title>
        <authorList>
            <person name="Klenk H.-P."/>
        </authorList>
    </citation>
    <scope>NUCLEOTIDE SEQUENCE [LARGE SCALE GENOMIC DNA]</scope>
    <source>
        <strain evidence="3 4">DSM 44104</strain>
    </source>
</reference>
<comment type="caution">
    <text evidence="3">The sequence shown here is derived from an EMBL/GenBank/DDBJ whole genome shotgun (WGS) entry which is preliminary data.</text>
</comment>
<feature type="domain" description="ER-bound oxygenase mpaB/mpaB'/Rubber oxygenase catalytic" evidence="2">
    <location>
        <begin position="46"/>
        <end position="262"/>
    </location>
</feature>
<evidence type="ECO:0000313" key="3">
    <source>
        <dbReference type="EMBL" id="PKB31429.1"/>
    </source>
</evidence>
<organism evidence="3 4">
    <name type="scientific">Pseudonocardia alni</name>
    <name type="common">Amycolata alni</name>
    <dbReference type="NCBI Taxonomy" id="33907"/>
    <lineage>
        <taxon>Bacteria</taxon>
        <taxon>Bacillati</taxon>
        <taxon>Actinomycetota</taxon>
        <taxon>Actinomycetes</taxon>
        <taxon>Pseudonocardiales</taxon>
        <taxon>Pseudonocardiaceae</taxon>
        <taxon>Pseudonocardia</taxon>
    </lineage>
</organism>